<organism evidence="1">
    <name type="scientific">Rhizophora mucronata</name>
    <name type="common">Asiatic mangrove</name>
    <dbReference type="NCBI Taxonomy" id="61149"/>
    <lineage>
        <taxon>Eukaryota</taxon>
        <taxon>Viridiplantae</taxon>
        <taxon>Streptophyta</taxon>
        <taxon>Embryophyta</taxon>
        <taxon>Tracheophyta</taxon>
        <taxon>Spermatophyta</taxon>
        <taxon>Magnoliopsida</taxon>
        <taxon>eudicotyledons</taxon>
        <taxon>Gunneridae</taxon>
        <taxon>Pentapetalae</taxon>
        <taxon>rosids</taxon>
        <taxon>fabids</taxon>
        <taxon>Malpighiales</taxon>
        <taxon>Rhizophoraceae</taxon>
        <taxon>Rhizophora</taxon>
    </lineage>
</organism>
<accession>A0A2P2KLJ9</accession>
<evidence type="ECO:0000313" key="1">
    <source>
        <dbReference type="EMBL" id="MBX06594.1"/>
    </source>
</evidence>
<protein>
    <submittedName>
        <fullName evidence="1">Very-long-chain 3R-3-hydroxyacyl-acyl-carrier protein dehydratase 2 isoform X2</fullName>
    </submittedName>
</protein>
<reference evidence="1" key="1">
    <citation type="submission" date="2018-02" db="EMBL/GenBank/DDBJ databases">
        <title>Rhizophora mucronata_Transcriptome.</title>
        <authorList>
            <person name="Meera S.P."/>
            <person name="Sreeshan A."/>
            <person name="Augustine A."/>
        </authorList>
    </citation>
    <scope>NUCLEOTIDE SEQUENCE</scope>
    <source>
        <tissue evidence="1">Leaf</tissue>
    </source>
</reference>
<proteinExistence type="predicted"/>
<dbReference type="EMBL" id="GGEC01026103">
    <property type="protein sequence ID" value="MBX06587.1"/>
    <property type="molecule type" value="Transcribed_RNA"/>
</dbReference>
<dbReference type="AlphaFoldDB" id="A0A2P2KLJ9"/>
<sequence length="107" mass="12557">MTTVCKIQYNASTQFNSIFKDSGNLMRKKVLYIYITDRRYPKGIEFKWSPCTEMKLKDNLCYFTNNGQHEMGSSSPLHKRQQHSSWNNSLTYFSEKGNRISSISKLE</sequence>
<dbReference type="EMBL" id="GGEC01026106">
    <property type="protein sequence ID" value="MBX06590.1"/>
    <property type="molecule type" value="Transcribed_RNA"/>
</dbReference>
<dbReference type="EMBL" id="GGEC01026110">
    <property type="protein sequence ID" value="MBX06594.1"/>
    <property type="molecule type" value="Transcribed_RNA"/>
</dbReference>
<name>A0A2P2KLJ9_RHIMU</name>